<keyword evidence="6" id="KW-0175">Coiled coil</keyword>
<dbReference type="Gene3D" id="1.10.287.1060">
    <property type="entry name" value="ESAT-6-like"/>
    <property type="match status" value="1"/>
</dbReference>
<feature type="coiled-coil region" evidence="6">
    <location>
        <begin position="59"/>
        <end position="130"/>
    </location>
</feature>
<comment type="caution">
    <text evidence="8">The sequence shown here is derived from an EMBL/GenBank/DDBJ whole genome shotgun (WGS) entry which is preliminary data.</text>
</comment>
<dbReference type="EMBL" id="NHMM01000005">
    <property type="protein sequence ID" value="OUT21347.1"/>
    <property type="molecule type" value="Genomic_DNA"/>
</dbReference>
<evidence type="ECO:0000256" key="5">
    <source>
        <dbReference type="ARBA" id="ARBA00042586"/>
    </source>
</evidence>
<proteinExistence type="inferred from homology"/>
<dbReference type="InterPro" id="IPR005024">
    <property type="entry name" value="Snf7_fam"/>
</dbReference>
<dbReference type="AlphaFoldDB" id="A0A1Z8JL89"/>
<name>A0A1Z8JL89_PICKU</name>
<accession>A0A1Z8JL89</accession>
<dbReference type="Proteomes" id="UP000195871">
    <property type="component" value="Unassembled WGS sequence"/>
</dbReference>
<dbReference type="Pfam" id="PF03357">
    <property type="entry name" value="Snf7"/>
    <property type="match status" value="1"/>
</dbReference>
<dbReference type="VEuPathDB" id="FungiDB:C5L36_0B03610"/>
<gene>
    <name evidence="8" type="ORF">CAS74_003463</name>
</gene>
<evidence type="ECO:0000256" key="4">
    <source>
        <dbReference type="ARBA" id="ARBA00040017"/>
    </source>
</evidence>
<evidence type="ECO:0000256" key="1">
    <source>
        <dbReference type="ARBA" id="ARBA00004177"/>
    </source>
</evidence>
<evidence type="ECO:0000256" key="3">
    <source>
        <dbReference type="ARBA" id="ARBA00022753"/>
    </source>
</evidence>
<sequence>MWNYLFGGAKQKKELPKKAIVDLREHINTLNKKSSYLESQIQDQEALARKYVTTNKNLARNALKKKKKLEGELLKIENQIESLEVQLGAIESANLNGARAIKQMHSDFDIDKVDETMDEIREQVEASEEISEAISRPLGSEFVDEDELDEELAALQEEEINSHMVDTHNDVQNQNIQTPMRLESPTSQRINNLPSAPTKKVQPQQQQLPVEDEDEDERALRELQAEMGM</sequence>
<dbReference type="GO" id="GO:0000815">
    <property type="term" value="C:ESCRT III complex"/>
    <property type="evidence" value="ECO:0007669"/>
    <property type="project" value="TreeGrafter"/>
</dbReference>
<comment type="similarity">
    <text evidence="2">Belongs to the SNF7 family.</text>
</comment>
<reference evidence="8 9" key="1">
    <citation type="submission" date="2017-05" db="EMBL/GenBank/DDBJ databases">
        <title>The Genome Sequence of Candida krusei Ckrusei653.</title>
        <authorList>
            <person name="Cuomo C."/>
            <person name="Forche A."/>
            <person name="Young S."/>
            <person name="Abouelleil A."/>
            <person name="Cao P."/>
            <person name="Chapman S."/>
            <person name="Cusick C."/>
            <person name="Shea T."/>
            <person name="Nusbaum C."/>
            <person name="Birren B."/>
        </authorList>
    </citation>
    <scope>NUCLEOTIDE SEQUENCE [LARGE SCALE GENOMIC DNA]</scope>
    <source>
        <strain evidence="8 9">Ckrusei653</strain>
    </source>
</reference>
<dbReference type="GO" id="GO:0005771">
    <property type="term" value="C:multivesicular body"/>
    <property type="evidence" value="ECO:0007669"/>
    <property type="project" value="TreeGrafter"/>
</dbReference>
<dbReference type="GO" id="GO:0006900">
    <property type="term" value="P:vesicle budding from membrane"/>
    <property type="evidence" value="ECO:0007669"/>
    <property type="project" value="TreeGrafter"/>
</dbReference>
<feature type="compositionally biased region" description="Polar residues" evidence="7">
    <location>
        <begin position="179"/>
        <end position="195"/>
    </location>
</feature>
<evidence type="ECO:0000313" key="9">
    <source>
        <dbReference type="Proteomes" id="UP000195871"/>
    </source>
</evidence>
<keyword evidence="3" id="KW-0967">Endosome</keyword>
<dbReference type="GO" id="GO:0032511">
    <property type="term" value="P:late endosome to vacuole transport via multivesicular body sorting pathway"/>
    <property type="evidence" value="ECO:0007669"/>
    <property type="project" value="TreeGrafter"/>
</dbReference>
<comment type="subcellular location">
    <subcellularLocation>
        <location evidence="1">Endosome</location>
    </subcellularLocation>
</comment>
<feature type="region of interest" description="Disordered" evidence="7">
    <location>
        <begin position="179"/>
        <end position="217"/>
    </location>
</feature>
<evidence type="ECO:0000256" key="7">
    <source>
        <dbReference type="SAM" id="MobiDB-lite"/>
    </source>
</evidence>
<protein>
    <recommendedName>
        <fullName evidence="4">Vacuolar-sorting protein SNF7</fullName>
    </recommendedName>
    <alternativeName>
        <fullName evidence="5">Vacuolar protein-sorting-associated protein 32</fullName>
    </alternativeName>
</protein>
<evidence type="ECO:0000313" key="8">
    <source>
        <dbReference type="EMBL" id="OUT21347.1"/>
    </source>
</evidence>
<dbReference type="PANTHER" id="PTHR22761:SF10">
    <property type="entry name" value="GH13992P"/>
    <property type="match status" value="1"/>
</dbReference>
<dbReference type="GO" id="GO:0009898">
    <property type="term" value="C:cytoplasmic side of plasma membrane"/>
    <property type="evidence" value="ECO:0007669"/>
    <property type="project" value="TreeGrafter"/>
</dbReference>
<evidence type="ECO:0000256" key="6">
    <source>
        <dbReference type="SAM" id="Coils"/>
    </source>
</evidence>
<dbReference type="Gene3D" id="6.10.250.1710">
    <property type="match status" value="1"/>
</dbReference>
<organism evidence="8 9">
    <name type="scientific">Pichia kudriavzevii</name>
    <name type="common">Yeast</name>
    <name type="synonym">Issatchenkia orientalis</name>
    <dbReference type="NCBI Taxonomy" id="4909"/>
    <lineage>
        <taxon>Eukaryota</taxon>
        <taxon>Fungi</taxon>
        <taxon>Dikarya</taxon>
        <taxon>Ascomycota</taxon>
        <taxon>Saccharomycotina</taxon>
        <taxon>Pichiomycetes</taxon>
        <taxon>Pichiales</taxon>
        <taxon>Pichiaceae</taxon>
        <taxon>Pichia</taxon>
    </lineage>
</organism>
<evidence type="ECO:0000256" key="2">
    <source>
        <dbReference type="ARBA" id="ARBA00006190"/>
    </source>
</evidence>
<dbReference type="PANTHER" id="PTHR22761">
    <property type="entry name" value="CHARGED MULTIVESICULAR BODY PROTEIN"/>
    <property type="match status" value="1"/>
</dbReference>